<sequence>MSAMASPCLSVILPGHLGPQGTQTPSRGAPLLKPLGGAILFILILLFPTPDERMRKRASSADDRISVPNNALFPRTIFLLKGGLAGGLMVVRLPTWTAHTIPRARPALRQLHVISIKPGQGLSIKKTQGNLWALKEIPSARSGPERRPFVRGMSHILSGAR</sequence>
<organism evidence="1 2">
    <name type="scientific">Dallia pectoralis</name>
    <name type="common">Alaska blackfish</name>
    <dbReference type="NCBI Taxonomy" id="75939"/>
    <lineage>
        <taxon>Eukaryota</taxon>
        <taxon>Metazoa</taxon>
        <taxon>Chordata</taxon>
        <taxon>Craniata</taxon>
        <taxon>Vertebrata</taxon>
        <taxon>Euteleostomi</taxon>
        <taxon>Actinopterygii</taxon>
        <taxon>Neopterygii</taxon>
        <taxon>Teleostei</taxon>
        <taxon>Protacanthopterygii</taxon>
        <taxon>Esociformes</taxon>
        <taxon>Umbridae</taxon>
        <taxon>Dallia</taxon>
    </lineage>
</organism>
<accession>A0ACC2HD15</accession>
<evidence type="ECO:0000313" key="1">
    <source>
        <dbReference type="EMBL" id="KAJ8013555.1"/>
    </source>
</evidence>
<gene>
    <name evidence="1" type="ORF">DPEC_G00030980</name>
</gene>
<comment type="caution">
    <text evidence="1">The sequence shown here is derived from an EMBL/GenBank/DDBJ whole genome shotgun (WGS) entry which is preliminary data.</text>
</comment>
<dbReference type="EMBL" id="CM055730">
    <property type="protein sequence ID" value="KAJ8013555.1"/>
    <property type="molecule type" value="Genomic_DNA"/>
</dbReference>
<name>A0ACC2HD15_DALPE</name>
<protein>
    <submittedName>
        <fullName evidence="1">Uncharacterized protein</fullName>
    </submittedName>
</protein>
<dbReference type="Proteomes" id="UP001157502">
    <property type="component" value="Chromosome 3"/>
</dbReference>
<keyword evidence="2" id="KW-1185">Reference proteome</keyword>
<proteinExistence type="predicted"/>
<reference evidence="1" key="1">
    <citation type="submission" date="2021-05" db="EMBL/GenBank/DDBJ databases">
        <authorList>
            <person name="Pan Q."/>
            <person name="Jouanno E."/>
            <person name="Zahm M."/>
            <person name="Klopp C."/>
            <person name="Cabau C."/>
            <person name="Louis A."/>
            <person name="Berthelot C."/>
            <person name="Parey E."/>
            <person name="Roest Crollius H."/>
            <person name="Montfort J."/>
            <person name="Robinson-Rechavi M."/>
            <person name="Bouchez O."/>
            <person name="Lampietro C."/>
            <person name="Lopez Roques C."/>
            <person name="Donnadieu C."/>
            <person name="Postlethwait J."/>
            <person name="Bobe J."/>
            <person name="Dillon D."/>
            <person name="Chandos A."/>
            <person name="von Hippel F."/>
            <person name="Guiguen Y."/>
        </authorList>
    </citation>
    <scope>NUCLEOTIDE SEQUENCE</scope>
    <source>
        <strain evidence="1">YG-Jan2019</strain>
    </source>
</reference>
<evidence type="ECO:0000313" key="2">
    <source>
        <dbReference type="Proteomes" id="UP001157502"/>
    </source>
</evidence>